<dbReference type="EMBL" id="MFSR01000021">
    <property type="protein sequence ID" value="OGI40612.1"/>
    <property type="molecule type" value="Genomic_DNA"/>
</dbReference>
<keyword evidence="1" id="KW-0732">Signal</keyword>
<proteinExistence type="predicted"/>
<evidence type="ECO:0008006" key="4">
    <source>
        <dbReference type="Google" id="ProtNLM"/>
    </source>
</evidence>
<evidence type="ECO:0000313" key="2">
    <source>
        <dbReference type="EMBL" id="OGI40612.1"/>
    </source>
</evidence>
<comment type="caution">
    <text evidence="2">The sequence shown here is derived from an EMBL/GenBank/DDBJ whole genome shotgun (WGS) entry which is preliminary data.</text>
</comment>
<feature type="chain" id="PRO_5009225431" description="DUF3617 domain-containing protein" evidence="1">
    <location>
        <begin position="21"/>
        <end position="169"/>
    </location>
</feature>
<dbReference type="AlphaFoldDB" id="A0A1F6T654"/>
<reference evidence="2 3" key="1">
    <citation type="journal article" date="2016" name="Nat. Commun.">
        <title>Thousands of microbial genomes shed light on interconnected biogeochemical processes in an aquifer system.</title>
        <authorList>
            <person name="Anantharaman K."/>
            <person name="Brown C.T."/>
            <person name="Hug L.A."/>
            <person name="Sharon I."/>
            <person name="Castelle C.J."/>
            <person name="Probst A.J."/>
            <person name="Thomas B.C."/>
            <person name="Singh A."/>
            <person name="Wilkins M.J."/>
            <person name="Karaoz U."/>
            <person name="Brodie E.L."/>
            <person name="Williams K.H."/>
            <person name="Hubbard S.S."/>
            <person name="Banfield J.F."/>
        </authorList>
    </citation>
    <scope>NUCLEOTIDE SEQUENCE [LARGE SCALE GENOMIC DNA]</scope>
</reference>
<sequence length="169" mass="18322">MRYLVSTLIVALAMSGLALADMPKRKPGLWEIKMTSDAGRGGGPMVSQHCIDAKTDDLLQQRTQGMGKQECSKNSVRREGGKVISESVCKLGDTTATMRAVMSGDFTSNYRGDIHSTYSPPMMGMKEARSTIEAKWLGACKAGQKPGDVIMPGAGNFNMNDMMKNLPKR</sequence>
<evidence type="ECO:0000256" key="1">
    <source>
        <dbReference type="SAM" id="SignalP"/>
    </source>
</evidence>
<gene>
    <name evidence="2" type="ORF">A2V91_00975</name>
</gene>
<accession>A0A1F6T654</accession>
<dbReference type="Pfam" id="PF12276">
    <property type="entry name" value="DUF3617"/>
    <property type="match status" value="1"/>
</dbReference>
<evidence type="ECO:0000313" key="3">
    <source>
        <dbReference type="Proteomes" id="UP000179334"/>
    </source>
</evidence>
<feature type="signal peptide" evidence="1">
    <location>
        <begin position="1"/>
        <end position="20"/>
    </location>
</feature>
<name>A0A1F6T654_9PROT</name>
<dbReference type="Proteomes" id="UP000179334">
    <property type="component" value="Unassembled WGS sequence"/>
</dbReference>
<dbReference type="InterPro" id="IPR022061">
    <property type="entry name" value="DUF3617"/>
</dbReference>
<protein>
    <recommendedName>
        <fullName evidence="4">DUF3617 domain-containing protein</fullName>
    </recommendedName>
</protein>
<organism evidence="2 3">
    <name type="scientific">Candidatus Muproteobacteria bacterium RBG_16_64_10</name>
    <dbReference type="NCBI Taxonomy" id="1817757"/>
    <lineage>
        <taxon>Bacteria</taxon>
        <taxon>Pseudomonadati</taxon>
        <taxon>Pseudomonadota</taxon>
        <taxon>Candidatus Muproteobacteria</taxon>
    </lineage>
</organism>